<dbReference type="GO" id="GO:0004175">
    <property type="term" value="F:endopeptidase activity"/>
    <property type="evidence" value="ECO:0007669"/>
    <property type="project" value="TreeGrafter"/>
</dbReference>
<keyword evidence="2" id="KW-0645">Protease</keyword>
<gene>
    <name evidence="7" type="ORF">ENV52_09575</name>
</gene>
<dbReference type="InterPro" id="IPR001478">
    <property type="entry name" value="PDZ"/>
</dbReference>
<dbReference type="GO" id="GO:0030288">
    <property type="term" value="C:outer membrane-bounded periplasmic space"/>
    <property type="evidence" value="ECO:0007669"/>
    <property type="project" value="TreeGrafter"/>
</dbReference>
<feature type="region of interest" description="Disordered" evidence="5">
    <location>
        <begin position="369"/>
        <end position="397"/>
    </location>
</feature>
<sequence>MGQNNKTRSNQELRAPQKGFGKRLAQGMLVVLGAVLCTTSLVLADTTTSDYESLRLLTEALNEISTKAVFQKNDKELFQGTLRGMMNSLDPDCSYLSAEDYARYQKGQEPPAEAGMELVFRDHLLTAVSVLDGGPADRAGLKAGDHILKINGQLIRNVTTQEGERYFQGPAGKSIKVEVSRNGLVKPLDLTVTLEPLGPPLIKKKNLPDGYAYLRVPYFSDDVPKVLAADVNSLIKASPPVKGIILDLRNNARGTLEQAVRTASVFLGSQKVVTTRGQKNTSEQSYQGSDREQVLKSPLPMVVLVDQGTARAAEILAGALQYYHKGILLGDKTYGLCGLTRVIPLQDGSALVMTVAYCYTPGGQKISGDGLKPDIEAQKPPEENSAALTVPNPEPEADPWVQQALDVLKSGKVSAS</sequence>
<dbReference type="InterPro" id="IPR036034">
    <property type="entry name" value="PDZ_sf"/>
</dbReference>
<dbReference type="Pfam" id="PF17820">
    <property type="entry name" value="PDZ_6"/>
    <property type="match status" value="1"/>
</dbReference>
<feature type="domain" description="PDZ" evidence="6">
    <location>
        <begin position="101"/>
        <end position="162"/>
    </location>
</feature>
<comment type="similarity">
    <text evidence="1">Belongs to the peptidase S41A family.</text>
</comment>
<dbReference type="SUPFAM" id="SSF52096">
    <property type="entry name" value="ClpP/crotonase"/>
    <property type="match status" value="1"/>
</dbReference>
<dbReference type="CDD" id="cd07560">
    <property type="entry name" value="Peptidase_S41_CPP"/>
    <property type="match status" value="1"/>
</dbReference>
<dbReference type="AlphaFoldDB" id="A0A7V6DQ47"/>
<organism evidence="7">
    <name type="scientific">Desulfobacca acetoxidans</name>
    <dbReference type="NCBI Taxonomy" id="60893"/>
    <lineage>
        <taxon>Bacteria</taxon>
        <taxon>Pseudomonadati</taxon>
        <taxon>Thermodesulfobacteriota</taxon>
        <taxon>Desulfobaccia</taxon>
        <taxon>Desulfobaccales</taxon>
        <taxon>Desulfobaccaceae</taxon>
        <taxon>Desulfobacca</taxon>
    </lineage>
</organism>
<dbReference type="InterPro" id="IPR005151">
    <property type="entry name" value="Tail-specific_protease"/>
</dbReference>
<dbReference type="PANTHER" id="PTHR32060:SF22">
    <property type="entry name" value="CARBOXYL-TERMINAL-PROCESSING PEPTIDASE 3, CHLOROPLASTIC"/>
    <property type="match status" value="1"/>
</dbReference>
<dbReference type="SMART" id="SM00228">
    <property type="entry name" value="PDZ"/>
    <property type="match status" value="1"/>
</dbReference>
<evidence type="ECO:0000256" key="2">
    <source>
        <dbReference type="ARBA" id="ARBA00022670"/>
    </source>
</evidence>
<dbReference type="Gene3D" id="3.30.750.44">
    <property type="match status" value="1"/>
</dbReference>
<accession>A0A7V6DQ47</accession>
<evidence type="ECO:0000256" key="4">
    <source>
        <dbReference type="ARBA" id="ARBA00022825"/>
    </source>
</evidence>
<protein>
    <submittedName>
        <fullName evidence="7">PDZ domain-containing protein</fullName>
    </submittedName>
</protein>
<reference evidence="7" key="1">
    <citation type="journal article" date="2020" name="mSystems">
        <title>Genome- and Community-Level Interaction Insights into Carbon Utilization and Element Cycling Functions of Hydrothermarchaeota in Hydrothermal Sediment.</title>
        <authorList>
            <person name="Zhou Z."/>
            <person name="Liu Y."/>
            <person name="Xu W."/>
            <person name="Pan J."/>
            <person name="Luo Z.H."/>
            <person name="Li M."/>
        </authorList>
    </citation>
    <scope>NUCLEOTIDE SEQUENCE [LARGE SCALE GENOMIC DNA]</scope>
    <source>
        <strain evidence="7">SpSt-767</strain>
    </source>
</reference>
<comment type="caution">
    <text evidence="7">The sequence shown here is derived from an EMBL/GenBank/DDBJ whole genome shotgun (WGS) entry which is preliminary data.</text>
</comment>
<dbReference type="PANTHER" id="PTHR32060">
    <property type="entry name" value="TAIL-SPECIFIC PROTEASE"/>
    <property type="match status" value="1"/>
</dbReference>
<dbReference type="GO" id="GO:0007165">
    <property type="term" value="P:signal transduction"/>
    <property type="evidence" value="ECO:0007669"/>
    <property type="project" value="TreeGrafter"/>
</dbReference>
<dbReference type="CDD" id="cd06782">
    <property type="entry name" value="cpPDZ_CPP-like"/>
    <property type="match status" value="1"/>
</dbReference>
<dbReference type="Gene3D" id="2.30.42.10">
    <property type="match status" value="1"/>
</dbReference>
<keyword evidence="4" id="KW-0720">Serine protease</keyword>
<dbReference type="InterPro" id="IPR041489">
    <property type="entry name" value="PDZ_6"/>
</dbReference>
<dbReference type="GO" id="GO:0006508">
    <property type="term" value="P:proteolysis"/>
    <property type="evidence" value="ECO:0007669"/>
    <property type="project" value="UniProtKB-KW"/>
</dbReference>
<dbReference type="SUPFAM" id="SSF50156">
    <property type="entry name" value="PDZ domain-like"/>
    <property type="match status" value="1"/>
</dbReference>
<evidence type="ECO:0000256" key="3">
    <source>
        <dbReference type="ARBA" id="ARBA00022801"/>
    </source>
</evidence>
<dbReference type="InterPro" id="IPR029045">
    <property type="entry name" value="ClpP/crotonase-like_dom_sf"/>
</dbReference>
<evidence type="ECO:0000256" key="5">
    <source>
        <dbReference type="SAM" id="MobiDB-lite"/>
    </source>
</evidence>
<dbReference type="GO" id="GO:0008236">
    <property type="term" value="F:serine-type peptidase activity"/>
    <property type="evidence" value="ECO:0007669"/>
    <property type="project" value="UniProtKB-KW"/>
</dbReference>
<evidence type="ECO:0000313" key="7">
    <source>
        <dbReference type="EMBL" id="HHS29933.1"/>
    </source>
</evidence>
<name>A0A7V6DQ47_9BACT</name>
<dbReference type="SMART" id="SM00245">
    <property type="entry name" value="TSPc"/>
    <property type="match status" value="1"/>
</dbReference>
<proteinExistence type="inferred from homology"/>
<evidence type="ECO:0000256" key="1">
    <source>
        <dbReference type="ARBA" id="ARBA00009179"/>
    </source>
</evidence>
<keyword evidence="3" id="KW-0378">Hydrolase</keyword>
<dbReference type="InterPro" id="IPR004447">
    <property type="entry name" value="Peptidase_S41A"/>
</dbReference>
<dbReference type="PROSITE" id="PS50106">
    <property type="entry name" value="PDZ"/>
    <property type="match status" value="1"/>
</dbReference>
<evidence type="ECO:0000259" key="6">
    <source>
        <dbReference type="PROSITE" id="PS50106"/>
    </source>
</evidence>
<dbReference type="Gene3D" id="3.90.226.10">
    <property type="entry name" value="2-enoyl-CoA Hydratase, Chain A, domain 1"/>
    <property type="match status" value="1"/>
</dbReference>
<feature type="compositionally biased region" description="Basic and acidic residues" evidence="5">
    <location>
        <begin position="371"/>
        <end position="382"/>
    </location>
</feature>
<dbReference type="EMBL" id="DTGR01000152">
    <property type="protein sequence ID" value="HHS29933.1"/>
    <property type="molecule type" value="Genomic_DNA"/>
</dbReference>
<dbReference type="Pfam" id="PF03572">
    <property type="entry name" value="Peptidase_S41"/>
    <property type="match status" value="1"/>
</dbReference>